<evidence type="ECO:0000256" key="1">
    <source>
        <dbReference type="SAM" id="SignalP"/>
    </source>
</evidence>
<dbReference type="Proteomes" id="UP000316429">
    <property type="component" value="Unassembled WGS sequence"/>
</dbReference>
<dbReference type="OrthoDB" id="7630100at2"/>
<reference evidence="2 3" key="1">
    <citation type="submission" date="2019-06" db="EMBL/GenBank/DDBJ databases">
        <title>Rhizobium sp. CL12 isolated from roots of soybean.</title>
        <authorList>
            <person name="Wang C."/>
        </authorList>
    </citation>
    <scope>NUCLEOTIDE SEQUENCE [LARGE SCALE GENOMIC DNA]</scope>
    <source>
        <strain evidence="2 3">CL12</strain>
    </source>
</reference>
<sequence>MVSLRRSGLAVTAALAFVSLLPFAVSGEAADYHYDTAYNVSLGILPIARLTFRTEVKDDRYEISGRFRSSGLVDVVREVSADSSVSGIFAGNRFQPERYRLDYKSGNKKSRYTITYADGAAVETTVEPPPKPRPKSWVPVTDADLKSVLDPIGALLIPGDADVCSRTLPIYDGESRMDLVLSPGGTAPFTAGKASGDAVVCSVRYVPIAGYKKGRKDIEYLKSVTGMEIWFAKTATLKLYAPVYAKIPTRYGTVHVSAEAFDG</sequence>
<comment type="caution">
    <text evidence="2">The sequence shown here is derived from an EMBL/GenBank/DDBJ whole genome shotgun (WGS) entry which is preliminary data.</text>
</comment>
<protein>
    <submittedName>
        <fullName evidence="2">DUF3108 domain-containing protein</fullName>
    </submittedName>
</protein>
<feature type="chain" id="PRO_5021186092" evidence="1">
    <location>
        <begin position="25"/>
        <end position="263"/>
    </location>
</feature>
<name>A0A504UPV9_9HYPH</name>
<organism evidence="2 3">
    <name type="scientific">Rhizobium glycinendophyticum</name>
    <dbReference type="NCBI Taxonomy" id="2589807"/>
    <lineage>
        <taxon>Bacteria</taxon>
        <taxon>Pseudomonadati</taxon>
        <taxon>Pseudomonadota</taxon>
        <taxon>Alphaproteobacteria</taxon>
        <taxon>Hyphomicrobiales</taxon>
        <taxon>Rhizobiaceae</taxon>
        <taxon>Rhizobium/Agrobacterium group</taxon>
        <taxon>Rhizobium</taxon>
    </lineage>
</organism>
<dbReference type="AlphaFoldDB" id="A0A504UPV9"/>
<feature type="signal peptide" evidence="1">
    <location>
        <begin position="1"/>
        <end position="24"/>
    </location>
</feature>
<keyword evidence="1" id="KW-0732">Signal</keyword>
<evidence type="ECO:0000313" key="2">
    <source>
        <dbReference type="EMBL" id="TPP07352.1"/>
    </source>
</evidence>
<dbReference type="Pfam" id="PF11306">
    <property type="entry name" value="DUF3108"/>
    <property type="match status" value="1"/>
</dbReference>
<dbReference type="InterPro" id="IPR021457">
    <property type="entry name" value="DUF3108"/>
</dbReference>
<accession>A0A504UPV9</accession>
<gene>
    <name evidence="2" type="ORF">FJQ55_15180</name>
</gene>
<proteinExistence type="predicted"/>
<keyword evidence="3" id="KW-1185">Reference proteome</keyword>
<evidence type="ECO:0000313" key="3">
    <source>
        <dbReference type="Proteomes" id="UP000316429"/>
    </source>
</evidence>
<dbReference type="EMBL" id="VFYP01000002">
    <property type="protein sequence ID" value="TPP07352.1"/>
    <property type="molecule type" value="Genomic_DNA"/>
</dbReference>